<protein>
    <submittedName>
        <fullName evidence="1">Uncharacterized protein</fullName>
    </submittedName>
</protein>
<proteinExistence type="predicted"/>
<organism evidence="1 2">
    <name type="scientific">Lentinula aff. lateritia</name>
    <dbReference type="NCBI Taxonomy" id="2804960"/>
    <lineage>
        <taxon>Eukaryota</taxon>
        <taxon>Fungi</taxon>
        <taxon>Dikarya</taxon>
        <taxon>Basidiomycota</taxon>
        <taxon>Agaricomycotina</taxon>
        <taxon>Agaricomycetes</taxon>
        <taxon>Agaricomycetidae</taxon>
        <taxon>Agaricales</taxon>
        <taxon>Marasmiineae</taxon>
        <taxon>Omphalotaceae</taxon>
        <taxon>Lentinula</taxon>
    </lineage>
</organism>
<reference evidence="1" key="1">
    <citation type="submission" date="2022-09" db="EMBL/GenBank/DDBJ databases">
        <title>A Global Phylogenomic Analysis of the Shiitake Genus Lentinula.</title>
        <authorList>
            <consortium name="DOE Joint Genome Institute"/>
            <person name="Sierra-Patev S."/>
            <person name="Min B."/>
            <person name="Naranjo-Ortiz M."/>
            <person name="Looney B."/>
            <person name="Konkel Z."/>
            <person name="Slot J.C."/>
            <person name="Sakamoto Y."/>
            <person name="Steenwyk J.L."/>
            <person name="Rokas A."/>
            <person name="Carro J."/>
            <person name="Camarero S."/>
            <person name="Ferreira P."/>
            <person name="Molpeceres G."/>
            <person name="Ruiz-Duenas F.J."/>
            <person name="Serrano A."/>
            <person name="Henrissat B."/>
            <person name="Drula E."/>
            <person name="Hughes K.W."/>
            <person name="Mata J.L."/>
            <person name="Ishikawa N.K."/>
            <person name="Vargas-Isla R."/>
            <person name="Ushijima S."/>
            <person name="Smith C.A."/>
            <person name="Ahrendt S."/>
            <person name="Andreopoulos W."/>
            <person name="He G."/>
            <person name="Labutti K."/>
            <person name="Lipzen A."/>
            <person name="Ng V."/>
            <person name="Riley R."/>
            <person name="Sandor L."/>
            <person name="Barry K."/>
            <person name="Martinez A.T."/>
            <person name="Xiao Y."/>
            <person name="Gibbons J.G."/>
            <person name="Terashima K."/>
            <person name="Grigoriev I.V."/>
            <person name="Hibbett D.S."/>
        </authorList>
    </citation>
    <scope>NUCLEOTIDE SEQUENCE</scope>
    <source>
        <strain evidence="1">TMI1499</strain>
    </source>
</reference>
<dbReference type="Proteomes" id="UP001163835">
    <property type="component" value="Unassembled WGS sequence"/>
</dbReference>
<evidence type="ECO:0000313" key="2">
    <source>
        <dbReference type="Proteomes" id="UP001163835"/>
    </source>
</evidence>
<dbReference type="EMBL" id="MU795228">
    <property type="protein sequence ID" value="KAJ3808365.1"/>
    <property type="molecule type" value="Genomic_DNA"/>
</dbReference>
<name>A0ACC1TV50_9AGAR</name>
<comment type="caution">
    <text evidence="1">The sequence shown here is derived from an EMBL/GenBank/DDBJ whole genome shotgun (WGS) entry which is preliminary data.</text>
</comment>
<sequence length="408" mass="47030">MNSRRTGVSDDVITLLGISTIWCDMTVDEFRNRDFGPSEDHYRAISTYCLLKGGHVTVVQGPRSLLDTISLDSTYWAHLRYDEKTEKYSLTAGKRPILNDWYDEFPVFLPLVPEEDIELVKFLNHEIAEGVWNGKTVAYEDEVQALIVKSTNIFYHSQGLNITFKPLAHITRKSMIVGIIMYETFTKMQENGLYMYIPPRLQPLPEMFLVCDGVLRLSTHDLCFFEHVDLEKGQSIQDLNDNPDRETVYNEPEILHVLEMLKISDSLFTPITLFSPLTFPVISHPQSPDLPFPDYVESLIRGWIRQHIKTDKFKYTPWRGELSFELEPGAEAEMALSKQSKPRKMLESRNAIHRPRKRTRTILVATYTNATTDPETSGSIVEVEDEEDEGHNSRKVEGEGINRKRTRI</sequence>
<keyword evidence="2" id="KW-1185">Reference proteome</keyword>
<accession>A0ACC1TV50</accession>
<evidence type="ECO:0000313" key="1">
    <source>
        <dbReference type="EMBL" id="KAJ3808365.1"/>
    </source>
</evidence>
<gene>
    <name evidence="1" type="ORF">F5876DRAFT_67341</name>
</gene>